<gene>
    <name evidence="3" type="ORF">IPV69_05360</name>
</gene>
<dbReference type="InterPro" id="IPR036514">
    <property type="entry name" value="SGNH_hydro_sf"/>
</dbReference>
<dbReference type="RefSeq" id="WP_206293890.1">
    <property type="nucleotide sequence ID" value="NZ_CP063458.1"/>
</dbReference>
<feature type="transmembrane region" description="Helical" evidence="1">
    <location>
        <begin position="21"/>
        <end position="42"/>
    </location>
</feature>
<evidence type="ECO:0000256" key="1">
    <source>
        <dbReference type="SAM" id="Phobius"/>
    </source>
</evidence>
<feature type="domain" description="SGNH hydrolase-type esterase" evidence="2">
    <location>
        <begin position="101"/>
        <end position="258"/>
    </location>
</feature>
<dbReference type="InterPro" id="IPR051532">
    <property type="entry name" value="Ester_Hydrolysis_Enzymes"/>
</dbReference>
<evidence type="ECO:0000259" key="2">
    <source>
        <dbReference type="Pfam" id="PF13472"/>
    </source>
</evidence>
<dbReference type="EMBL" id="CP063458">
    <property type="protein sequence ID" value="QOV90787.1"/>
    <property type="molecule type" value="Genomic_DNA"/>
</dbReference>
<evidence type="ECO:0000313" key="3">
    <source>
        <dbReference type="EMBL" id="QOV90787.1"/>
    </source>
</evidence>
<organism evidence="3 4">
    <name type="scientific">Humisphaera borealis</name>
    <dbReference type="NCBI Taxonomy" id="2807512"/>
    <lineage>
        <taxon>Bacteria</taxon>
        <taxon>Pseudomonadati</taxon>
        <taxon>Planctomycetota</taxon>
        <taxon>Phycisphaerae</taxon>
        <taxon>Tepidisphaerales</taxon>
        <taxon>Tepidisphaeraceae</taxon>
        <taxon>Humisphaera</taxon>
    </lineage>
</organism>
<dbReference type="Proteomes" id="UP000593765">
    <property type="component" value="Chromosome"/>
</dbReference>
<dbReference type="AlphaFoldDB" id="A0A7M2WZ39"/>
<dbReference type="PANTHER" id="PTHR30383">
    <property type="entry name" value="THIOESTERASE 1/PROTEASE 1/LYSOPHOSPHOLIPASE L1"/>
    <property type="match status" value="1"/>
</dbReference>
<sequence length="285" mass="31449">MTESIETLPRKGSGWRRATKVVIIGSTLLILLVSIASNYVLFRQFDRTYRELSATQLDPLGLVTANFPPDVPSDAAAKKLPAVMFLGDSRARQWPVPTVPGCRFVNRGIGGQTTEQVKGRFDLLASDEAPDVLVIQAGINDLKAIPLFPHRRDKIVADCKANLRHIVDQSMAGKSVVVLTTIFPTGDVTLDRRWVWSPEIERAIIEVNGELRRWVADRHWPADRVVLLDSWSLLQTNGKLREGFGKDTLHLSPQGYEALNGELAAVVRSALRTRAASNAGPSSRP</sequence>
<dbReference type="SUPFAM" id="SSF52266">
    <property type="entry name" value="SGNH hydrolase"/>
    <property type="match status" value="1"/>
</dbReference>
<evidence type="ECO:0000313" key="4">
    <source>
        <dbReference type="Proteomes" id="UP000593765"/>
    </source>
</evidence>
<reference evidence="3 4" key="1">
    <citation type="submission" date="2020-10" db="EMBL/GenBank/DDBJ databases">
        <title>Wide distribution of Phycisphaera-like planctomycetes from WD2101 soil group in peatlands and genome analysis of the first cultivated representative.</title>
        <authorList>
            <person name="Dedysh S.N."/>
            <person name="Beletsky A.V."/>
            <person name="Ivanova A."/>
            <person name="Kulichevskaya I.S."/>
            <person name="Suzina N.E."/>
            <person name="Philippov D.A."/>
            <person name="Rakitin A.L."/>
            <person name="Mardanov A.V."/>
            <person name="Ravin N.V."/>
        </authorList>
    </citation>
    <scope>NUCLEOTIDE SEQUENCE [LARGE SCALE GENOMIC DNA]</scope>
    <source>
        <strain evidence="3 4">M1803</strain>
    </source>
</reference>
<proteinExistence type="predicted"/>
<dbReference type="KEGG" id="hbs:IPV69_05360"/>
<keyword evidence="4" id="KW-1185">Reference proteome</keyword>
<dbReference type="PANTHER" id="PTHR30383:SF5">
    <property type="entry name" value="SGNH HYDROLASE-TYPE ESTERASE DOMAIN-CONTAINING PROTEIN"/>
    <property type="match status" value="1"/>
</dbReference>
<dbReference type="Gene3D" id="3.40.50.1110">
    <property type="entry name" value="SGNH hydrolase"/>
    <property type="match status" value="1"/>
</dbReference>
<keyword evidence="3" id="KW-0378">Hydrolase</keyword>
<name>A0A7M2WZ39_9BACT</name>
<keyword evidence="1" id="KW-0472">Membrane</keyword>
<dbReference type="GO" id="GO:0004622">
    <property type="term" value="F:phosphatidylcholine lysophospholipase activity"/>
    <property type="evidence" value="ECO:0007669"/>
    <property type="project" value="TreeGrafter"/>
</dbReference>
<accession>A0A7M2WZ39</accession>
<keyword evidence="1" id="KW-1133">Transmembrane helix</keyword>
<dbReference type="Pfam" id="PF13472">
    <property type="entry name" value="Lipase_GDSL_2"/>
    <property type="match status" value="1"/>
</dbReference>
<keyword evidence="1" id="KW-0812">Transmembrane</keyword>
<dbReference type="InterPro" id="IPR013830">
    <property type="entry name" value="SGNH_hydro"/>
</dbReference>
<protein>
    <submittedName>
        <fullName evidence="3">SGNH/GDSL hydrolase family protein</fullName>
    </submittedName>
</protein>